<evidence type="ECO:0000313" key="2">
    <source>
        <dbReference type="EMBL" id="MEK8129787.1"/>
    </source>
</evidence>
<feature type="chain" id="PRO_5046670123" description="DUF4139 domain-containing protein" evidence="1">
    <location>
        <begin position="28"/>
        <end position="577"/>
    </location>
</feature>
<protein>
    <recommendedName>
        <fullName evidence="4">DUF4139 domain-containing protein</fullName>
    </recommendedName>
</protein>
<name>A0ABU9DLQ7_9BACL</name>
<evidence type="ECO:0000256" key="1">
    <source>
        <dbReference type="SAM" id="SignalP"/>
    </source>
</evidence>
<dbReference type="RefSeq" id="WP_341416902.1">
    <property type="nucleotide sequence ID" value="NZ_JBBPCC010000011.1"/>
</dbReference>
<reference evidence="2 3" key="1">
    <citation type="submission" date="2024-04" db="EMBL/GenBank/DDBJ databases">
        <title>draft genome sequnece of Paenibacillus filicis.</title>
        <authorList>
            <person name="Kim D.-U."/>
        </authorList>
    </citation>
    <scope>NUCLEOTIDE SEQUENCE [LARGE SCALE GENOMIC DNA]</scope>
    <source>
        <strain evidence="2 3">KACC14197</strain>
    </source>
</reference>
<accession>A0ABU9DLQ7</accession>
<keyword evidence="1" id="KW-0732">Signal</keyword>
<evidence type="ECO:0008006" key="4">
    <source>
        <dbReference type="Google" id="ProtNLM"/>
    </source>
</evidence>
<dbReference type="EMBL" id="JBBPCC010000011">
    <property type="protein sequence ID" value="MEK8129787.1"/>
    <property type="molecule type" value="Genomic_DNA"/>
</dbReference>
<organism evidence="2 3">
    <name type="scientific">Paenibacillus filicis</name>
    <dbReference type="NCBI Taxonomy" id="669464"/>
    <lineage>
        <taxon>Bacteria</taxon>
        <taxon>Bacillati</taxon>
        <taxon>Bacillota</taxon>
        <taxon>Bacilli</taxon>
        <taxon>Bacillales</taxon>
        <taxon>Paenibacillaceae</taxon>
        <taxon>Paenibacillus</taxon>
    </lineage>
</organism>
<proteinExistence type="predicted"/>
<comment type="caution">
    <text evidence="2">The sequence shown here is derived from an EMBL/GenBank/DDBJ whole genome shotgun (WGS) entry which is preliminary data.</text>
</comment>
<evidence type="ECO:0000313" key="3">
    <source>
        <dbReference type="Proteomes" id="UP001469365"/>
    </source>
</evidence>
<feature type="signal peptide" evidence="1">
    <location>
        <begin position="1"/>
        <end position="27"/>
    </location>
</feature>
<keyword evidence="3" id="KW-1185">Reference proteome</keyword>
<sequence>MNRKLKVTTASIAISVSLLGAGLSAYAADAPAEASVPEVAAPAVISYKLTDLLDVEIKGALNERVDGGTRLGVIVRMTNHAAGITRVPDYEVRVQTKEGVEYTLKPSAANARSLQPKATTELSYLAVIDRTDEVSLAQVNWTDVDYYVYPKKETPIISVPIQGDAWKGSDTAITDPTAVKKWSESFKIPGIISPVQYTPVAINKESTEKGTVYVVQLLAYNPTDKRETLPAFGIDGKGGGKVFTGARVEKDAIVLEPKAEKYVHYAIPTDQDTVLQSLNVLTPESFAEAGAAGVTVTTFKVGRLNLLLPGEGPGTSFAAYTLGHSIVFDERSKLINPDLAVSVVEYTLHENKEDGNRNVTAKFKLTNKSAKPLAVPVFQADLVSRDGYEYAGSRQATQTAAVLPSSSLTISYSFTLPVSEKGDGLVLKVQDAVTAAPYKTTIAAISTNLQEAKKDEWSLYPFQVKVKNWNLTSDFGMNTQYQYVYRLKLDLNITRDEQVQLDASFPTLLVELYDSHDRLVGRGNASLYGANRLVNGDNTISLSGASDSLDVRHKVKIYESFQTPTGEGKRLLTQFNQ</sequence>
<gene>
    <name evidence="2" type="ORF">WMW72_17915</name>
</gene>
<dbReference type="Proteomes" id="UP001469365">
    <property type="component" value="Unassembled WGS sequence"/>
</dbReference>